<reference evidence="2 3" key="1">
    <citation type="journal article" date="2019" name="Int. J. Syst. Evol. Microbiol.">
        <title>The Global Catalogue of Microorganisms (GCM) 10K type strain sequencing project: providing services to taxonomists for standard genome sequencing and annotation.</title>
        <authorList>
            <consortium name="The Broad Institute Genomics Platform"/>
            <consortium name="The Broad Institute Genome Sequencing Center for Infectious Disease"/>
            <person name="Wu L."/>
            <person name="Ma J."/>
        </authorList>
    </citation>
    <scope>NUCLEOTIDE SEQUENCE [LARGE SCALE GENOMIC DNA]</scope>
    <source>
        <strain evidence="2 3">JCM 16013</strain>
    </source>
</reference>
<evidence type="ECO:0000313" key="2">
    <source>
        <dbReference type="EMBL" id="GAA1949966.1"/>
    </source>
</evidence>
<name>A0ABN2QD41_9ACTN</name>
<feature type="compositionally biased region" description="Basic and acidic residues" evidence="1">
    <location>
        <begin position="30"/>
        <end position="46"/>
    </location>
</feature>
<keyword evidence="3" id="KW-1185">Reference proteome</keyword>
<evidence type="ECO:0000256" key="1">
    <source>
        <dbReference type="SAM" id="MobiDB-lite"/>
    </source>
</evidence>
<gene>
    <name evidence="2" type="ORF">GCM10009838_01300</name>
</gene>
<organism evidence="2 3">
    <name type="scientific">Catenulispora subtropica</name>
    <dbReference type="NCBI Taxonomy" id="450798"/>
    <lineage>
        <taxon>Bacteria</taxon>
        <taxon>Bacillati</taxon>
        <taxon>Actinomycetota</taxon>
        <taxon>Actinomycetes</taxon>
        <taxon>Catenulisporales</taxon>
        <taxon>Catenulisporaceae</taxon>
        <taxon>Catenulispora</taxon>
    </lineage>
</organism>
<comment type="caution">
    <text evidence="2">The sequence shown here is derived from an EMBL/GenBank/DDBJ whole genome shotgun (WGS) entry which is preliminary data.</text>
</comment>
<sequence length="70" mass="8126">MTPVEQITVPAQDSVRTHDQLQPTQRPARQRAEQRREQRPISRLEADPLTAQLPLQDPDLMTQRITPNFL</sequence>
<accession>A0ABN2QD41</accession>
<proteinExistence type="predicted"/>
<dbReference type="Proteomes" id="UP001499854">
    <property type="component" value="Unassembled WGS sequence"/>
</dbReference>
<feature type="region of interest" description="Disordered" evidence="1">
    <location>
        <begin position="1"/>
        <end position="50"/>
    </location>
</feature>
<dbReference type="EMBL" id="BAAAQM010000001">
    <property type="protein sequence ID" value="GAA1949966.1"/>
    <property type="molecule type" value="Genomic_DNA"/>
</dbReference>
<evidence type="ECO:0000313" key="3">
    <source>
        <dbReference type="Proteomes" id="UP001499854"/>
    </source>
</evidence>
<protein>
    <submittedName>
        <fullName evidence="2">Uncharacterized protein</fullName>
    </submittedName>
</protein>